<dbReference type="EMBL" id="GBXM01069076">
    <property type="protein sequence ID" value="JAH39501.1"/>
    <property type="molecule type" value="Transcribed_RNA"/>
</dbReference>
<sequence>MPECGRTPRHNYSFQLQTTAPRDIANRYRSRHFRRLYIMAVITIQEILFELLFLVVSVI</sequence>
<feature type="transmembrane region" description="Helical" evidence="1">
    <location>
        <begin position="36"/>
        <end position="56"/>
    </location>
</feature>
<dbReference type="AlphaFoldDB" id="A0A0E9SDY8"/>
<reference evidence="2" key="1">
    <citation type="submission" date="2014-11" db="EMBL/GenBank/DDBJ databases">
        <authorList>
            <person name="Amaro Gonzalez C."/>
        </authorList>
    </citation>
    <scope>NUCLEOTIDE SEQUENCE</scope>
</reference>
<proteinExistence type="predicted"/>
<reference evidence="2" key="2">
    <citation type="journal article" date="2015" name="Fish Shellfish Immunol.">
        <title>Early steps in the European eel (Anguilla anguilla)-Vibrio vulnificus interaction in the gills: Role of the RtxA13 toxin.</title>
        <authorList>
            <person name="Callol A."/>
            <person name="Pajuelo D."/>
            <person name="Ebbesson L."/>
            <person name="Teles M."/>
            <person name="MacKenzie S."/>
            <person name="Amaro C."/>
        </authorList>
    </citation>
    <scope>NUCLEOTIDE SEQUENCE</scope>
</reference>
<evidence type="ECO:0000313" key="2">
    <source>
        <dbReference type="EMBL" id="JAH39501.1"/>
    </source>
</evidence>
<keyword evidence="1" id="KW-0812">Transmembrane</keyword>
<evidence type="ECO:0000256" key="1">
    <source>
        <dbReference type="SAM" id="Phobius"/>
    </source>
</evidence>
<organism evidence="2">
    <name type="scientific">Anguilla anguilla</name>
    <name type="common">European freshwater eel</name>
    <name type="synonym">Muraena anguilla</name>
    <dbReference type="NCBI Taxonomy" id="7936"/>
    <lineage>
        <taxon>Eukaryota</taxon>
        <taxon>Metazoa</taxon>
        <taxon>Chordata</taxon>
        <taxon>Craniata</taxon>
        <taxon>Vertebrata</taxon>
        <taxon>Euteleostomi</taxon>
        <taxon>Actinopterygii</taxon>
        <taxon>Neopterygii</taxon>
        <taxon>Teleostei</taxon>
        <taxon>Anguilliformes</taxon>
        <taxon>Anguillidae</taxon>
        <taxon>Anguilla</taxon>
    </lineage>
</organism>
<protein>
    <submittedName>
        <fullName evidence="2">Uncharacterized protein</fullName>
    </submittedName>
</protein>
<keyword evidence="1" id="KW-1133">Transmembrane helix</keyword>
<accession>A0A0E9SDY8</accession>
<keyword evidence="1" id="KW-0472">Membrane</keyword>
<name>A0A0E9SDY8_ANGAN</name>